<dbReference type="AlphaFoldDB" id="F8NDM0"/>
<dbReference type="KEGG" id="sla:SERLADRAFT_431747"/>
<dbReference type="RefSeq" id="XP_007312137.1">
    <property type="nucleotide sequence ID" value="XM_007312075.1"/>
</dbReference>
<organism>
    <name type="scientific">Serpula lacrymans var. lacrymans (strain S7.9)</name>
    <name type="common">Dry rot fungus</name>
    <dbReference type="NCBI Taxonomy" id="578457"/>
    <lineage>
        <taxon>Eukaryota</taxon>
        <taxon>Fungi</taxon>
        <taxon>Dikarya</taxon>
        <taxon>Basidiomycota</taxon>
        <taxon>Agaricomycotina</taxon>
        <taxon>Agaricomycetes</taxon>
        <taxon>Agaricomycetidae</taxon>
        <taxon>Boletales</taxon>
        <taxon>Coniophorineae</taxon>
        <taxon>Serpulaceae</taxon>
        <taxon>Serpula</taxon>
    </lineage>
</organism>
<dbReference type="Proteomes" id="UP000008064">
    <property type="component" value="Unassembled WGS sequence"/>
</dbReference>
<dbReference type="GeneID" id="18813814"/>
<evidence type="ECO:0000313" key="1">
    <source>
        <dbReference type="EMBL" id="EGO30253.1"/>
    </source>
</evidence>
<sequence>MDTSSVGKSYKNPPGRLQVTNPLANIHIDFPTSLDFVAASIASSTKCSCSHPVKKTVKASTEQQDVEDQG</sequence>
<reference evidence="1" key="1">
    <citation type="submission" date="2011-04" db="EMBL/GenBank/DDBJ databases">
        <title>Evolution of plant cell wall degrading machinery underlies the functional diversity of forest fungi.</title>
        <authorList>
            <consortium name="US DOE Joint Genome Institute (JGI-PGF)"/>
            <person name="Eastwood D.C."/>
            <person name="Floudas D."/>
            <person name="Binder M."/>
            <person name="Majcherczyk A."/>
            <person name="Schneider P."/>
            <person name="Aerts A."/>
            <person name="Asiegbu F.O."/>
            <person name="Baker S.E."/>
            <person name="Barry K."/>
            <person name="Bendiksby M."/>
            <person name="Blumentritt M."/>
            <person name="Coutinho P.M."/>
            <person name="Cullen D."/>
            <person name="Cullen D."/>
            <person name="Gathman A."/>
            <person name="Goodell B."/>
            <person name="Henrissat B."/>
            <person name="Ihrmark K."/>
            <person name="Kauserud H."/>
            <person name="Kohler A."/>
            <person name="LaButti K."/>
            <person name="Lapidus A."/>
            <person name="Lavin J.L."/>
            <person name="Lee Y.-H."/>
            <person name="Lindquist E."/>
            <person name="Lilly W."/>
            <person name="Lucas S."/>
            <person name="Morin E."/>
            <person name="Murat C."/>
            <person name="Oguiza J.A."/>
            <person name="Park J."/>
            <person name="Pisabarro A.G."/>
            <person name="Riley R."/>
            <person name="Rosling A."/>
            <person name="Salamov A."/>
            <person name="Schmidt O."/>
            <person name="Schmutz J."/>
            <person name="Skrede I."/>
            <person name="Stenlid J."/>
            <person name="Wiebenga A."/>
            <person name="Xie X."/>
            <person name="Kues U."/>
            <person name="Hibbett D.S."/>
            <person name="Hoffmeister D."/>
            <person name="Hogberg N."/>
            <person name="Martin F."/>
            <person name="Grigoriev I.V."/>
            <person name="Watkinson S.C."/>
        </authorList>
    </citation>
    <scope>NUCLEOTIDE SEQUENCE</scope>
    <source>
        <strain evidence="1">S7.9</strain>
    </source>
</reference>
<dbReference type="EMBL" id="GL945428">
    <property type="protein sequence ID" value="EGO30253.1"/>
    <property type="molecule type" value="Genomic_DNA"/>
</dbReference>
<name>F8NDM0_SERL9</name>
<accession>F8NDM0</accession>
<dbReference type="HOGENOM" id="CLU_2759357_0_0_1"/>
<gene>
    <name evidence="1" type="ORF">SERLADRAFT_431747</name>
</gene>
<protein>
    <submittedName>
        <fullName evidence="1">Uncharacterized protein</fullName>
    </submittedName>
</protein>
<proteinExistence type="predicted"/>